<keyword evidence="1" id="KW-0175">Coiled coil</keyword>
<dbReference type="EMBL" id="GL871093">
    <property type="protein sequence ID" value="EGC34562.1"/>
    <property type="molecule type" value="Genomic_DNA"/>
</dbReference>
<evidence type="ECO:0000256" key="1">
    <source>
        <dbReference type="SAM" id="Coils"/>
    </source>
</evidence>
<dbReference type="VEuPathDB" id="AmoebaDB:DICPUDRAFT_153229"/>
<feature type="coiled-coil region" evidence="1">
    <location>
        <begin position="17"/>
        <end position="80"/>
    </location>
</feature>
<evidence type="ECO:0000313" key="4">
    <source>
        <dbReference type="Proteomes" id="UP000001064"/>
    </source>
</evidence>
<organism evidence="3 4">
    <name type="scientific">Dictyostelium purpureum</name>
    <name type="common">Slime mold</name>
    <dbReference type="NCBI Taxonomy" id="5786"/>
    <lineage>
        <taxon>Eukaryota</taxon>
        <taxon>Amoebozoa</taxon>
        <taxon>Evosea</taxon>
        <taxon>Eumycetozoa</taxon>
        <taxon>Dictyostelia</taxon>
        <taxon>Dictyosteliales</taxon>
        <taxon>Dictyosteliaceae</taxon>
        <taxon>Dictyostelium</taxon>
    </lineage>
</organism>
<dbReference type="Proteomes" id="UP000001064">
    <property type="component" value="Unassembled WGS sequence"/>
</dbReference>
<gene>
    <name evidence="3" type="ORF">DICPUDRAFT_153229</name>
</gene>
<dbReference type="GeneID" id="10499620"/>
<feature type="region of interest" description="Disordered" evidence="2">
    <location>
        <begin position="210"/>
        <end position="230"/>
    </location>
</feature>
<dbReference type="KEGG" id="dpp:DICPUDRAFT_153229"/>
<accession>F0ZND2</accession>
<keyword evidence="4" id="KW-1185">Reference proteome</keyword>
<protein>
    <submittedName>
        <fullName evidence="3">Uncharacterized protein</fullName>
    </submittedName>
</protein>
<dbReference type="RefSeq" id="XP_003288938.1">
    <property type="nucleotide sequence ID" value="XM_003288890.1"/>
</dbReference>
<dbReference type="InParanoid" id="F0ZND2"/>
<proteinExistence type="predicted"/>
<dbReference type="AlphaFoldDB" id="F0ZND2"/>
<sequence>MELQLNNNNNNNNILSEHTLKNEIDNLSKHLENLKDSNESMETKNKETLKSLKDTTSLRIRILQSQERLLKDQIQQLLDNPINTSKELKFNEIEYQTELELVNLIDQLGYYESSLKEQSEKIDKELANEKRLLEETKIIGKNLIENDKALQRSKEIISKQLIYLVKKEDFQTQVLLNFIKNYSSDLFLNKDTQQNNDDLKRKNITTATATATTTTTTRTRTTSPTNTTTNNKLKMEENLVYILQQLMNVFIDNNQRYTSIKDPILTPQGSNSSIHSISEEIELLYRAGIIEKDPTEPNLIRIVPIL</sequence>
<evidence type="ECO:0000256" key="2">
    <source>
        <dbReference type="SAM" id="MobiDB-lite"/>
    </source>
</evidence>
<reference evidence="4" key="1">
    <citation type="journal article" date="2011" name="Genome Biol.">
        <title>Comparative genomics of the social amoebae Dictyostelium discoideum and Dictyostelium purpureum.</title>
        <authorList>
            <consortium name="US DOE Joint Genome Institute (JGI-PGF)"/>
            <person name="Sucgang R."/>
            <person name="Kuo A."/>
            <person name="Tian X."/>
            <person name="Salerno W."/>
            <person name="Parikh A."/>
            <person name="Feasley C.L."/>
            <person name="Dalin E."/>
            <person name="Tu H."/>
            <person name="Huang E."/>
            <person name="Barry K."/>
            <person name="Lindquist E."/>
            <person name="Shapiro H."/>
            <person name="Bruce D."/>
            <person name="Schmutz J."/>
            <person name="Salamov A."/>
            <person name="Fey P."/>
            <person name="Gaudet P."/>
            <person name="Anjard C."/>
            <person name="Babu M.M."/>
            <person name="Basu S."/>
            <person name="Bushmanova Y."/>
            <person name="van der Wel H."/>
            <person name="Katoh-Kurasawa M."/>
            <person name="Dinh C."/>
            <person name="Coutinho P.M."/>
            <person name="Saito T."/>
            <person name="Elias M."/>
            <person name="Schaap P."/>
            <person name="Kay R.R."/>
            <person name="Henrissat B."/>
            <person name="Eichinger L."/>
            <person name="Rivero F."/>
            <person name="Putnam N.H."/>
            <person name="West C.M."/>
            <person name="Loomis W.F."/>
            <person name="Chisholm R.L."/>
            <person name="Shaulsky G."/>
            <person name="Strassmann J.E."/>
            <person name="Queller D.C."/>
            <person name="Kuspa A."/>
            <person name="Grigoriev I.V."/>
        </authorList>
    </citation>
    <scope>NUCLEOTIDE SEQUENCE [LARGE SCALE GENOMIC DNA]</scope>
    <source>
        <strain evidence="4">QSDP1</strain>
    </source>
</reference>
<evidence type="ECO:0000313" key="3">
    <source>
        <dbReference type="EMBL" id="EGC34562.1"/>
    </source>
</evidence>
<name>F0ZND2_DICPU</name>